<dbReference type="RefSeq" id="WP_127740421.1">
    <property type="nucleotide sequence ID" value="NZ_CAJCKN010000055.1"/>
</dbReference>
<keyword evidence="2" id="KW-1185">Reference proteome</keyword>
<sequence>MKRQLKLNLYELIKKNKEELLKDRNLVEKIEKRVEEKIMKQNINLSH</sequence>
<dbReference type="InterPro" id="IPR025004">
    <property type="entry name" value="SenN/SenS"/>
</dbReference>
<accession>A0A3S2U7T3</accession>
<name>A0A3S2U7T3_9BACI</name>
<gene>
    <name evidence="1" type="ORF">EM808_20915</name>
</gene>
<reference evidence="1 2" key="1">
    <citation type="submission" date="2019-01" db="EMBL/GenBank/DDBJ databases">
        <title>Bacillus sp. M5HDSG1-1, whole genome shotgun sequence.</title>
        <authorList>
            <person name="Tuo L."/>
        </authorList>
    </citation>
    <scope>NUCLEOTIDE SEQUENCE [LARGE SCALE GENOMIC DNA]</scope>
    <source>
        <strain evidence="1 2">M5HDSG1-1</strain>
    </source>
</reference>
<evidence type="ECO:0000313" key="1">
    <source>
        <dbReference type="EMBL" id="RVT58823.1"/>
    </source>
</evidence>
<dbReference type="GeneID" id="87618215"/>
<dbReference type="AlphaFoldDB" id="A0A3S2U7T3"/>
<dbReference type="EMBL" id="RZTZ01000011">
    <property type="protein sequence ID" value="RVT58823.1"/>
    <property type="molecule type" value="Genomic_DNA"/>
</dbReference>
<dbReference type="Pfam" id="PF13040">
    <property type="entry name" value="Fur_reg_FbpB"/>
    <property type="match status" value="1"/>
</dbReference>
<dbReference type="Proteomes" id="UP000288024">
    <property type="component" value="Unassembled WGS sequence"/>
</dbReference>
<organism evidence="1 2">
    <name type="scientific">Niallia taxi</name>
    <dbReference type="NCBI Taxonomy" id="2499688"/>
    <lineage>
        <taxon>Bacteria</taxon>
        <taxon>Bacillati</taxon>
        <taxon>Bacillota</taxon>
        <taxon>Bacilli</taxon>
        <taxon>Bacillales</taxon>
        <taxon>Bacillaceae</taxon>
        <taxon>Niallia</taxon>
    </lineage>
</organism>
<proteinExistence type="predicted"/>
<protein>
    <submittedName>
        <fullName evidence="1">FbpB family small basic protein</fullName>
    </submittedName>
</protein>
<comment type="caution">
    <text evidence="1">The sequence shown here is derived from an EMBL/GenBank/DDBJ whole genome shotgun (WGS) entry which is preliminary data.</text>
</comment>
<evidence type="ECO:0000313" key="2">
    <source>
        <dbReference type="Proteomes" id="UP000288024"/>
    </source>
</evidence>